<feature type="region of interest" description="Disordered" evidence="1">
    <location>
        <begin position="1"/>
        <end position="20"/>
    </location>
</feature>
<accession>A0A5B7JAZ5</accession>
<proteinExistence type="predicted"/>
<comment type="caution">
    <text evidence="2">The sequence shown here is derived from an EMBL/GenBank/DDBJ whole genome shotgun (WGS) entry which is preliminary data.</text>
</comment>
<dbReference type="EMBL" id="VSRR010089714">
    <property type="protein sequence ID" value="MPC91989.1"/>
    <property type="molecule type" value="Genomic_DNA"/>
</dbReference>
<dbReference type="Proteomes" id="UP000324222">
    <property type="component" value="Unassembled WGS sequence"/>
</dbReference>
<reference evidence="2 3" key="1">
    <citation type="submission" date="2019-05" db="EMBL/GenBank/DDBJ databases">
        <title>Another draft genome of Portunus trituberculatus and its Hox gene families provides insights of decapod evolution.</title>
        <authorList>
            <person name="Jeong J.-H."/>
            <person name="Song I."/>
            <person name="Kim S."/>
            <person name="Choi T."/>
            <person name="Kim D."/>
            <person name="Ryu S."/>
            <person name="Kim W."/>
        </authorList>
    </citation>
    <scope>NUCLEOTIDE SEQUENCE [LARGE SCALE GENOMIC DNA]</scope>
    <source>
        <tissue evidence="2">Muscle</tissue>
    </source>
</reference>
<dbReference type="AlphaFoldDB" id="A0A5B7JAZ5"/>
<organism evidence="2 3">
    <name type="scientific">Portunus trituberculatus</name>
    <name type="common">Swimming crab</name>
    <name type="synonym">Neptunus trituberculatus</name>
    <dbReference type="NCBI Taxonomy" id="210409"/>
    <lineage>
        <taxon>Eukaryota</taxon>
        <taxon>Metazoa</taxon>
        <taxon>Ecdysozoa</taxon>
        <taxon>Arthropoda</taxon>
        <taxon>Crustacea</taxon>
        <taxon>Multicrustacea</taxon>
        <taxon>Malacostraca</taxon>
        <taxon>Eumalacostraca</taxon>
        <taxon>Eucarida</taxon>
        <taxon>Decapoda</taxon>
        <taxon>Pleocyemata</taxon>
        <taxon>Brachyura</taxon>
        <taxon>Eubrachyura</taxon>
        <taxon>Portunoidea</taxon>
        <taxon>Portunidae</taxon>
        <taxon>Portuninae</taxon>
        <taxon>Portunus</taxon>
    </lineage>
</organism>
<keyword evidence="3" id="KW-1185">Reference proteome</keyword>
<evidence type="ECO:0000256" key="1">
    <source>
        <dbReference type="SAM" id="MobiDB-lite"/>
    </source>
</evidence>
<evidence type="ECO:0000313" key="3">
    <source>
        <dbReference type="Proteomes" id="UP000324222"/>
    </source>
</evidence>
<protein>
    <submittedName>
        <fullName evidence="2">Uncharacterized protein</fullName>
    </submittedName>
</protein>
<evidence type="ECO:0000313" key="2">
    <source>
        <dbReference type="EMBL" id="MPC91989.1"/>
    </source>
</evidence>
<sequence>MRWKSERVKKKKRDSTTEFSTSNIQFHNKRSKHLKILLNPLHPVCIITTPAEAHPHITVAEEKVVEEEAHRNGS</sequence>
<gene>
    <name evidence="2" type="ORF">E2C01_087057</name>
</gene>
<name>A0A5B7JAZ5_PORTR</name>